<protein>
    <submittedName>
        <fullName evidence="1">Uncharacterized protein</fullName>
    </submittedName>
</protein>
<evidence type="ECO:0000313" key="2">
    <source>
        <dbReference type="Proteomes" id="UP000007148"/>
    </source>
</evidence>
<accession>G4T9U3</accession>
<dbReference type="AlphaFoldDB" id="G4T9U3"/>
<dbReference type="InParanoid" id="G4T9U3"/>
<evidence type="ECO:0000313" key="1">
    <source>
        <dbReference type="EMBL" id="CCA68096.1"/>
    </source>
</evidence>
<proteinExistence type="predicted"/>
<gene>
    <name evidence="1" type="ORF">PIIN_01964</name>
</gene>
<comment type="caution">
    <text evidence="1">The sequence shown here is derived from an EMBL/GenBank/DDBJ whole genome shotgun (WGS) entry which is preliminary data.</text>
</comment>
<reference evidence="1 2" key="1">
    <citation type="journal article" date="2011" name="PLoS Pathog.">
        <title>Endophytic Life Strategies Decoded by Genome and Transcriptome Analyses of the Mutualistic Root Symbiont Piriformospora indica.</title>
        <authorList>
            <person name="Zuccaro A."/>
            <person name="Lahrmann U."/>
            <person name="Guldener U."/>
            <person name="Langen G."/>
            <person name="Pfiffi S."/>
            <person name="Biedenkopf D."/>
            <person name="Wong P."/>
            <person name="Samans B."/>
            <person name="Grimm C."/>
            <person name="Basiewicz M."/>
            <person name="Murat C."/>
            <person name="Martin F."/>
            <person name="Kogel K.H."/>
        </authorList>
    </citation>
    <scope>NUCLEOTIDE SEQUENCE [LARGE SCALE GENOMIC DNA]</scope>
    <source>
        <strain evidence="1 2">DSM 11827</strain>
    </source>
</reference>
<dbReference type="HOGENOM" id="CLU_733869_0_0_1"/>
<dbReference type="Proteomes" id="UP000007148">
    <property type="component" value="Unassembled WGS sequence"/>
</dbReference>
<dbReference type="EMBL" id="CAFZ01000025">
    <property type="protein sequence ID" value="CCA68096.1"/>
    <property type="molecule type" value="Genomic_DNA"/>
</dbReference>
<name>G4T9U3_SERID</name>
<keyword evidence="2" id="KW-1185">Reference proteome</keyword>
<organism evidence="1 2">
    <name type="scientific">Serendipita indica (strain DSM 11827)</name>
    <name type="common">Root endophyte fungus</name>
    <name type="synonym">Piriformospora indica</name>
    <dbReference type="NCBI Taxonomy" id="1109443"/>
    <lineage>
        <taxon>Eukaryota</taxon>
        <taxon>Fungi</taxon>
        <taxon>Dikarya</taxon>
        <taxon>Basidiomycota</taxon>
        <taxon>Agaricomycotina</taxon>
        <taxon>Agaricomycetes</taxon>
        <taxon>Sebacinales</taxon>
        <taxon>Serendipitaceae</taxon>
        <taxon>Serendipita</taxon>
    </lineage>
</organism>
<sequence length="377" mass="43073">MSPRSSTSSPPLRRDEWLEVLWHLATDIMTFYDLEDVNLLAEQRRLIGWNSGHLRISKWLELRLVCRTWSFEATWVPFKAFGDDVADIALPMDFASWAHIRDDHTHFKRFFKSVELAGVVSHLVTLSVFTSRGETVSNVLSLGHALPTVRNLSISAGCFVPSFWQQLQEGFPGLTALRLCGIKTEERGYFDSSYSSYRTYPFHSETTTSLPFHISSSRIAHTCISSMTLIVLSSFPCSILNFWPTTLPQFHEIRPHFGRRCRLCAYSPFHLPVSGYSRIPFQLIIHSSTWSSTSTQTPARTSTRQWSEFSTCSAHNRICVDFRWMHEALHFGKPSAFNLRAIKIVQLGHRFQYRHCPRVILPFMLPGGSFHGGPGTI</sequence>